<evidence type="ECO:0000256" key="2">
    <source>
        <dbReference type="PIRNR" id="PIRNR000124"/>
    </source>
</evidence>
<dbReference type="InterPro" id="IPR014026">
    <property type="entry name" value="UDP-Glc/GDP-Man_DH_dimer"/>
</dbReference>
<evidence type="ECO:0000259" key="5">
    <source>
        <dbReference type="Pfam" id="PF03721"/>
    </source>
</evidence>
<evidence type="ECO:0000313" key="7">
    <source>
        <dbReference type="Proteomes" id="UP000887229"/>
    </source>
</evidence>
<feature type="domain" description="UDP-glucose/GDP-mannose dehydrogenase dimerisation" evidence="4">
    <location>
        <begin position="251"/>
        <end position="324"/>
    </location>
</feature>
<dbReference type="GO" id="GO:0016628">
    <property type="term" value="F:oxidoreductase activity, acting on the CH-CH group of donors, NAD or NADP as acceptor"/>
    <property type="evidence" value="ECO:0007669"/>
    <property type="project" value="InterPro"/>
</dbReference>
<feature type="domain" description="UDP-glucose/GDP-mannose dehydrogenase N-terminal" evidence="5">
    <location>
        <begin position="71"/>
        <end position="227"/>
    </location>
</feature>
<proteinExistence type="inferred from homology"/>
<dbReference type="NCBIfam" id="TIGR03026">
    <property type="entry name" value="NDP-sugDHase"/>
    <property type="match status" value="1"/>
</dbReference>
<evidence type="ECO:0000256" key="1">
    <source>
        <dbReference type="ARBA" id="ARBA00006601"/>
    </source>
</evidence>
<dbReference type="SUPFAM" id="SSF52413">
    <property type="entry name" value="UDP-glucose/GDP-mannose dehydrogenase C-terminal domain"/>
    <property type="match status" value="1"/>
</dbReference>
<name>A0A9P7ZMI1_9HYPO</name>
<dbReference type="GO" id="GO:0051287">
    <property type="term" value="F:NAD binding"/>
    <property type="evidence" value="ECO:0007669"/>
    <property type="project" value="InterPro"/>
</dbReference>
<dbReference type="InterPro" id="IPR008927">
    <property type="entry name" value="6-PGluconate_DH-like_C_sf"/>
</dbReference>
<dbReference type="InterPro" id="IPR017476">
    <property type="entry name" value="UDP-Glc/GDP-Man"/>
</dbReference>
<dbReference type="Pfam" id="PF03721">
    <property type="entry name" value="UDPG_MGDP_dh_N"/>
    <property type="match status" value="1"/>
</dbReference>
<organism evidence="6 7">
    <name type="scientific">Emericellopsis atlantica</name>
    <dbReference type="NCBI Taxonomy" id="2614577"/>
    <lineage>
        <taxon>Eukaryota</taxon>
        <taxon>Fungi</taxon>
        <taxon>Dikarya</taxon>
        <taxon>Ascomycota</taxon>
        <taxon>Pezizomycotina</taxon>
        <taxon>Sordariomycetes</taxon>
        <taxon>Hypocreomycetidae</taxon>
        <taxon>Hypocreales</taxon>
        <taxon>Bionectriaceae</taxon>
        <taxon>Emericellopsis</taxon>
    </lineage>
</organism>
<feature type="region of interest" description="Disordered" evidence="3">
    <location>
        <begin position="1"/>
        <end position="20"/>
    </location>
</feature>
<dbReference type="InterPro" id="IPR001732">
    <property type="entry name" value="UDP-Glc/GDP-Man_DH_N"/>
</dbReference>
<dbReference type="InterPro" id="IPR028359">
    <property type="entry name" value="UDP_ManNAc/GlcNAc_DH"/>
</dbReference>
<evidence type="ECO:0000313" key="6">
    <source>
        <dbReference type="EMBL" id="KAG9254858.1"/>
    </source>
</evidence>
<dbReference type="OrthoDB" id="5059218at2759"/>
<protein>
    <submittedName>
        <fullName evidence="6">Polysaccharide biosynthesis protein vipA/tviB</fullName>
    </submittedName>
</protein>
<dbReference type="Proteomes" id="UP000887229">
    <property type="component" value="Unassembled WGS sequence"/>
</dbReference>
<comment type="similarity">
    <text evidence="1 2">Belongs to the UDP-glucose/GDP-mannose dehydrogenase family.</text>
</comment>
<gene>
    <name evidence="6" type="ORF">F5Z01DRAFT_707021</name>
</gene>
<dbReference type="InterPro" id="IPR036291">
    <property type="entry name" value="NAD(P)-bd_dom_sf"/>
</dbReference>
<dbReference type="PIRSF" id="PIRSF500136">
    <property type="entry name" value="UDP_ManNAc_DH"/>
    <property type="match status" value="1"/>
</dbReference>
<dbReference type="RefSeq" id="XP_046118782.1">
    <property type="nucleotide sequence ID" value="XM_046266448.1"/>
</dbReference>
<dbReference type="PANTHER" id="PTHR43491:SF2">
    <property type="entry name" value="UDP-N-ACETYL-D-MANNOSAMINE DEHYDROGENASE"/>
    <property type="match status" value="1"/>
</dbReference>
<dbReference type="GeneID" id="70297351"/>
<dbReference type="GO" id="GO:0016616">
    <property type="term" value="F:oxidoreductase activity, acting on the CH-OH group of donors, NAD or NADP as acceptor"/>
    <property type="evidence" value="ECO:0007669"/>
    <property type="project" value="InterPro"/>
</dbReference>
<reference evidence="6" key="1">
    <citation type="journal article" date="2021" name="IMA Fungus">
        <title>Genomic characterization of three marine fungi, including Emericellopsis atlantica sp. nov. with signatures of a generalist lifestyle and marine biomass degradation.</title>
        <authorList>
            <person name="Hagestad O.C."/>
            <person name="Hou L."/>
            <person name="Andersen J.H."/>
            <person name="Hansen E.H."/>
            <person name="Altermark B."/>
            <person name="Li C."/>
            <person name="Kuhnert E."/>
            <person name="Cox R.J."/>
            <person name="Crous P.W."/>
            <person name="Spatafora J.W."/>
            <person name="Lail K."/>
            <person name="Amirebrahimi M."/>
            <person name="Lipzen A."/>
            <person name="Pangilinan J."/>
            <person name="Andreopoulos W."/>
            <person name="Hayes R.D."/>
            <person name="Ng V."/>
            <person name="Grigoriev I.V."/>
            <person name="Jackson S.A."/>
            <person name="Sutton T.D.S."/>
            <person name="Dobson A.D.W."/>
            <person name="Rama T."/>
        </authorList>
    </citation>
    <scope>NUCLEOTIDE SEQUENCE</scope>
    <source>
        <strain evidence="6">TS7</strain>
    </source>
</reference>
<evidence type="ECO:0000259" key="4">
    <source>
        <dbReference type="Pfam" id="PF00984"/>
    </source>
</evidence>
<dbReference type="InterPro" id="IPR036220">
    <property type="entry name" value="UDP-Glc/GDP-Man_DH_C_sf"/>
</dbReference>
<dbReference type="EMBL" id="MU251253">
    <property type="protein sequence ID" value="KAG9254858.1"/>
    <property type="molecule type" value="Genomic_DNA"/>
</dbReference>
<sequence length="456" mass="50103">MAHVLRPETPPCGQRVPVTHGPKDTNFTIEILPITPPETPTKESKQKDPFDASSPVAKFQNLISPETRPLVAVIGVGYVGTHLVSNFSRHWDVLGFDLSESRVQSLEADAEFASNPHVEFTTSHERLANATHYLISVPTLLLADKTIDVSYLKSALETTFQYAQAGATVVIESSVAVGMTRELLGPLAKARGCFAGMSPERVDPGRTEPPARLIPKVISGLDDVCPGSLAAITRLYDPIFESLVPVSRPEVAEFTKLYENCQRMINIAYANEMADACSSLGVDPYEVCSAAASKPFGYMDYKPGLGVGGHCIPVNPWYLLSGCEMPLLRRAAETMDNRPSSIAKRYAGYLKQNAKSDGRRSRVLVVGMGFKKGQSTLSYSPGLQLARELKKTGHAEVWFADPLVEQKSVPFIQKLNDWDGRWLKEFDLIVVAMRQVGLDFELLEGLESGCVEWWCP</sequence>
<dbReference type="AlphaFoldDB" id="A0A9P7ZMI1"/>
<dbReference type="PIRSF" id="PIRSF000124">
    <property type="entry name" value="UDPglc_GDPman_dh"/>
    <property type="match status" value="1"/>
</dbReference>
<dbReference type="Gene3D" id="3.40.50.720">
    <property type="entry name" value="NAD(P)-binding Rossmann-like Domain"/>
    <property type="match status" value="2"/>
</dbReference>
<keyword evidence="7" id="KW-1185">Reference proteome</keyword>
<dbReference type="GO" id="GO:0000271">
    <property type="term" value="P:polysaccharide biosynthetic process"/>
    <property type="evidence" value="ECO:0007669"/>
    <property type="project" value="InterPro"/>
</dbReference>
<feature type="region of interest" description="Disordered" evidence="3">
    <location>
        <begin position="33"/>
        <end position="52"/>
    </location>
</feature>
<dbReference type="SUPFAM" id="SSF51735">
    <property type="entry name" value="NAD(P)-binding Rossmann-fold domains"/>
    <property type="match status" value="1"/>
</dbReference>
<feature type="compositionally biased region" description="Basic and acidic residues" evidence="3">
    <location>
        <begin position="40"/>
        <end position="50"/>
    </location>
</feature>
<comment type="caution">
    <text evidence="6">The sequence shown here is derived from an EMBL/GenBank/DDBJ whole genome shotgun (WGS) entry which is preliminary data.</text>
</comment>
<accession>A0A9P7ZMI1</accession>
<dbReference type="SUPFAM" id="SSF48179">
    <property type="entry name" value="6-phosphogluconate dehydrogenase C-terminal domain-like"/>
    <property type="match status" value="1"/>
</dbReference>
<evidence type="ECO:0000256" key="3">
    <source>
        <dbReference type="SAM" id="MobiDB-lite"/>
    </source>
</evidence>
<dbReference type="PANTHER" id="PTHR43491">
    <property type="entry name" value="UDP-N-ACETYL-D-MANNOSAMINE DEHYDROGENASE"/>
    <property type="match status" value="1"/>
</dbReference>
<dbReference type="Pfam" id="PF00984">
    <property type="entry name" value="UDPG_MGDP_dh"/>
    <property type="match status" value="1"/>
</dbReference>